<sequence length="96" mass="10692">MAIRRGEDGAFVRRASRCSRLLPPRVVDAQRNHHKAASPAMLPTRRPLYSRERVRMALLLFRRLTATGQPESLGGLVGGRNPARKWTNVTTNCVGS</sequence>
<comment type="caution">
    <text evidence="1">The sequence shown here is derived from an EMBL/GenBank/DDBJ whole genome shotgun (WGS) entry which is preliminary data.</text>
</comment>
<keyword evidence="2" id="KW-1185">Reference proteome</keyword>
<dbReference type="Proteomes" id="UP000324222">
    <property type="component" value="Unassembled WGS sequence"/>
</dbReference>
<dbReference type="AlphaFoldDB" id="A0A5B7EYV1"/>
<gene>
    <name evidence="1" type="ORF">E2C01_031812</name>
</gene>
<protein>
    <submittedName>
        <fullName evidence="1">Uncharacterized protein</fullName>
    </submittedName>
</protein>
<organism evidence="1 2">
    <name type="scientific">Portunus trituberculatus</name>
    <name type="common">Swimming crab</name>
    <name type="synonym">Neptunus trituberculatus</name>
    <dbReference type="NCBI Taxonomy" id="210409"/>
    <lineage>
        <taxon>Eukaryota</taxon>
        <taxon>Metazoa</taxon>
        <taxon>Ecdysozoa</taxon>
        <taxon>Arthropoda</taxon>
        <taxon>Crustacea</taxon>
        <taxon>Multicrustacea</taxon>
        <taxon>Malacostraca</taxon>
        <taxon>Eumalacostraca</taxon>
        <taxon>Eucarida</taxon>
        <taxon>Decapoda</taxon>
        <taxon>Pleocyemata</taxon>
        <taxon>Brachyura</taxon>
        <taxon>Eubrachyura</taxon>
        <taxon>Portunoidea</taxon>
        <taxon>Portunidae</taxon>
        <taxon>Portuninae</taxon>
        <taxon>Portunus</taxon>
    </lineage>
</organism>
<dbReference type="EMBL" id="VSRR010004034">
    <property type="protein sequence ID" value="MPC38306.1"/>
    <property type="molecule type" value="Genomic_DNA"/>
</dbReference>
<evidence type="ECO:0000313" key="1">
    <source>
        <dbReference type="EMBL" id="MPC38306.1"/>
    </source>
</evidence>
<proteinExistence type="predicted"/>
<reference evidence="1 2" key="1">
    <citation type="submission" date="2019-05" db="EMBL/GenBank/DDBJ databases">
        <title>Another draft genome of Portunus trituberculatus and its Hox gene families provides insights of decapod evolution.</title>
        <authorList>
            <person name="Jeong J.-H."/>
            <person name="Song I."/>
            <person name="Kim S."/>
            <person name="Choi T."/>
            <person name="Kim D."/>
            <person name="Ryu S."/>
            <person name="Kim W."/>
        </authorList>
    </citation>
    <scope>NUCLEOTIDE SEQUENCE [LARGE SCALE GENOMIC DNA]</scope>
    <source>
        <tissue evidence="1">Muscle</tissue>
    </source>
</reference>
<accession>A0A5B7EYV1</accession>
<evidence type="ECO:0000313" key="2">
    <source>
        <dbReference type="Proteomes" id="UP000324222"/>
    </source>
</evidence>
<name>A0A5B7EYV1_PORTR</name>